<dbReference type="InParanoid" id="A0A7N5JSH3"/>
<dbReference type="Proteomes" id="UP000008912">
    <property type="component" value="Unassembled WGS sequence"/>
</dbReference>
<protein>
    <submittedName>
        <fullName evidence="2">Uncharacterized protein</fullName>
    </submittedName>
</protein>
<dbReference type="GeneTree" id="ENSGT00950000185224"/>
<keyword evidence="3" id="KW-1185">Reference proteome</keyword>
<name>A0A7N5JSH3_AILME</name>
<dbReference type="Ensembl" id="ENSAMET00000030162.1">
    <property type="protein sequence ID" value="ENSAMEP00000027777.1"/>
    <property type="gene ID" value="ENSAMEG00000023458.1"/>
</dbReference>
<sequence length="136" mass="15936">MFYSPAPIHFPLPQREFLPSGKGCQPVSINCQQQFPEPRPEWRAPSRTRRIRPPYSSYQSSRFRPRTRCPHPGRAQRRRCQRPHNRCLPETWTSRRRRCARSVWAAPPRGSWVTSFRAPCCLRSALHSCLDQPQAA</sequence>
<accession>A0A7N5JSH3</accession>
<organism evidence="2 3">
    <name type="scientific">Ailuropoda melanoleuca</name>
    <name type="common">Giant panda</name>
    <dbReference type="NCBI Taxonomy" id="9646"/>
    <lineage>
        <taxon>Eukaryota</taxon>
        <taxon>Metazoa</taxon>
        <taxon>Chordata</taxon>
        <taxon>Craniata</taxon>
        <taxon>Vertebrata</taxon>
        <taxon>Euteleostomi</taxon>
        <taxon>Mammalia</taxon>
        <taxon>Eutheria</taxon>
        <taxon>Laurasiatheria</taxon>
        <taxon>Carnivora</taxon>
        <taxon>Caniformia</taxon>
        <taxon>Ursidae</taxon>
        <taxon>Ailuropoda</taxon>
    </lineage>
</organism>
<reference evidence="2" key="3">
    <citation type="submission" date="2025-09" db="UniProtKB">
        <authorList>
            <consortium name="Ensembl"/>
        </authorList>
    </citation>
    <scope>IDENTIFICATION</scope>
</reference>
<reference evidence="2" key="2">
    <citation type="submission" date="2025-08" db="UniProtKB">
        <authorList>
            <consortium name="Ensembl"/>
        </authorList>
    </citation>
    <scope>IDENTIFICATION</scope>
</reference>
<evidence type="ECO:0000256" key="1">
    <source>
        <dbReference type="SAM" id="MobiDB-lite"/>
    </source>
</evidence>
<feature type="region of interest" description="Disordered" evidence="1">
    <location>
        <begin position="36"/>
        <end position="77"/>
    </location>
</feature>
<evidence type="ECO:0000313" key="3">
    <source>
        <dbReference type="Proteomes" id="UP000008912"/>
    </source>
</evidence>
<feature type="compositionally biased region" description="Basic residues" evidence="1">
    <location>
        <begin position="63"/>
        <end position="77"/>
    </location>
</feature>
<evidence type="ECO:0000313" key="2">
    <source>
        <dbReference type="Ensembl" id="ENSAMEP00000027777.1"/>
    </source>
</evidence>
<reference evidence="2 3" key="1">
    <citation type="journal article" date="2010" name="Nature">
        <title>The sequence and de novo assembly of the giant panda genome.</title>
        <authorList>
            <person name="Li R."/>
            <person name="Fan W."/>
            <person name="Tian G."/>
            <person name="Zhu H."/>
            <person name="He L."/>
            <person name="Cai J."/>
            <person name="Huang Q."/>
            <person name="Cai Q."/>
            <person name="Li B."/>
            <person name="Bai Y."/>
            <person name="Zhang Z."/>
            <person name="Zhang Y."/>
            <person name="Wang W."/>
            <person name="Li J."/>
            <person name="Wei F."/>
            <person name="Li H."/>
            <person name="Jian M."/>
            <person name="Li J."/>
            <person name="Zhang Z."/>
            <person name="Nielsen R."/>
            <person name="Li D."/>
            <person name="Gu W."/>
            <person name="Yang Z."/>
            <person name="Xuan Z."/>
            <person name="Ryder O.A."/>
            <person name="Leung F.C."/>
            <person name="Zhou Y."/>
            <person name="Cao J."/>
            <person name="Sun X."/>
            <person name="Fu Y."/>
            <person name="Fang X."/>
            <person name="Guo X."/>
            <person name="Wang B."/>
            <person name="Hou R."/>
            <person name="Shen F."/>
            <person name="Mu B."/>
            <person name="Ni P."/>
            <person name="Lin R."/>
            <person name="Qian W."/>
            <person name="Wang G."/>
            <person name="Yu C."/>
            <person name="Nie W."/>
            <person name="Wang J."/>
            <person name="Wu Z."/>
            <person name="Liang H."/>
            <person name="Min J."/>
            <person name="Wu Q."/>
            <person name="Cheng S."/>
            <person name="Ruan J."/>
            <person name="Wang M."/>
            <person name="Shi Z."/>
            <person name="Wen M."/>
            <person name="Liu B."/>
            <person name="Ren X."/>
            <person name="Zheng H."/>
            <person name="Dong D."/>
            <person name="Cook K."/>
            <person name="Shan G."/>
            <person name="Zhang H."/>
            <person name="Kosiol C."/>
            <person name="Xie X."/>
            <person name="Lu Z."/>
            <person name="Zheng H."/>
            <person name="Li Y."/>
            <person name="Steiner C.C."/>
            <person name="Lam T.T."/>
            <person name="Lin S."/>
            <person name="Zhang Q."/>
            <person name="Li G."/>
            <person name="Tian J."/>
            <person name="Gong T."/>
            <person name="Liu H."/>
            <person name="Zhang D."/>
            <person name="Fang L."/>
            <person name="Ye C."/>
            <person name="Zhang J."/>
            <person name="Hu W."/>
            <person name="Xu A."/>
            <person name="Ren Y."/>
            <person name="Zhang G."/>
            <person name="Bruford M.W."/>
            <person name="Li Q."/>
            <person name="Ma L."/>
            <person name="Guo Y."/>
            <person name="An N."/>
            <person name="Hu Y."/>
            <person name="Zheng Y."/>
            <person name="Shi Y."/>
            <person name="Li Z."/>
            <person name="Liu Q."/>
            <person name="Chen Y."/>
            <person name="Zhao J."/>
            <person name="Qu N."/>
            <person name="Zhao S."/>
            <person name="Tian F."/>
            <person name="Wang X."/>
            <person name="Wang H."/>
            <person name="Xu L."/>
            <person name="Liu X."/>
            <person name="Vinar T."/>
            <person name="Wang Y."/>
            <person name="Lam T.W."/>
            <person name="Yiu S.M."/>
            <person name="Liu S."/>
            <person name="Zhang H."/>
            <person name="Li D."/>
            <person name="Huang Y."/>
            <person name="Wang X."/>
            <person name="Yang G."/>
            <person name="Jiang Z."/>
            <person name="Wang J."/>
            <person name="Qin N."/>
            <person name="Li L."/>
            <person name="Li J."/>
            <person name="Bolund L."/>
            <person name="Kristiansen K."/>
            <person name="Wong G.K."/>
            <person name="Olson M."/>
            <person name="Zhang X."/>
            <person name="Li S."/>
            <person name="Yang H."/>
            <person name="Wang J."/>
            <person name="Wang J."/>
        </authorList>
    </citation>
    <scope>NUCLEOTIDE SEQUENCE [LARGE SCALE GENOMIC DNA]</scope>
</reference>
<proteinExistence type="predicted"/>
<dbReference type="AlphaFoldDB" id="A0A7N5JSH3"/>